<comment type="caution">
    <text evidence="1">The sequence shown here is derived from an EMBL/GenBank/DDBJ whole genome shotgun (WGS) entry which is preliminary data.</text>
</comment>
<evidence type="ECO:0000313" key="2">
    <source>
        <dbReference type="Proteomes" id="UP000187406"/>
    </source>
</evidence>
<reference evidence="2" key="1">
    <citation type="submission" date="2016-04" db="EMBL/GenBank/DDBJ databases">
        <title>Cephalotus genome sequencing.</title>
        <authorList>
            <person name="Fukushima K."/>
            <person name="Hasebe M."/>
            <person name="Fang X."/>
        </authorList>
    </citation>
    <scope>NUCLEOTIDE SEQUENCE [LARGE SCALE GENOMIC DNA]</scope>
    <source>
        <strain evidence="2">cv. St1</strain>
    </source>
</reference>
<evidence type="ECO:0000313" key="1">
    <source>
        <dbReference type="EMBL" id="GAV92203.1"/>
    </source>
</evidence>
<organism evidence="1 2">
    <name type="scientific">Cephalotus follicularis</name>
    <name type="common">Albany pitcher plant</name>
    <dbReference type="NCBI Taxonomy" id="3775"/>
    <lineage>
        <taxon>Eukaryota</taxon>
        <taxon>Viridiplantae</taxon>
        <taxon>Streptophyta</taxon>
        <taxon>Embryophyta</taxon>
        <taxon>Tracheophyta</taxon>
        <taxon>Spermatophyta</taxon>
        <taxon>Magnoliopsida</taxon>
        <taxon>eudicotyledons</taxon>
        <taxon>Gunneridae</taxon>
        <taxon>Pentapetalae</taxon>
        <taxon>rosids</taxon>
        <taxon>fabids</taxon>
        <taxon>Oxalidales</taxon>
        <taxon>Cephalotaceae</taxon>
        <taxon>Cephalotus</taxon>
    </lineage>
</organism>
<dbReference type="SUPFAM" id="SSF56672">
    <property type="entry name" value="DNA/RNA polymerases"/>
    <property type="match status" value="1"/>
</dbReference>
<dbReference type="EMBL" id="BDDD01009088">
    <property type="protein sequence ID" value="GAV92203.1"/>
    <property type="molecule type" value="Genomic_DNA"/>
</dbReference>
<proteinExistence type="predicted"/>
<accession>A0A1Q3DIR5</accession>
<dbReference type="InParanoid" id="A0A1Q3DIR5"/>
<dbReference type="OrthoDB" id="1914518at2759"/>
<sequence>MLVKDNLGIGIILGQPFLEIIKPFKVTNEGITTKLFQQKILFTFKEKPITKEVNLLKTLSIFKEHSINLIKDLSNKKFEQQLPASQIKEKINPLRNNNFCSDLLDAFWHRKRLMVSLPYEKDFAEQNHCKKEIQELLKLIRPSKSPLSYAAFVINYKSLHIVRNPIPNKKYLFKELTKSDSIIHCEWNVVSFDTSRKIMNEIFILYSSFSIMNIDNILTNSKEQHFKYLYQIIQTNDLVLSKTKLDLFITHDRFFGTITYSQKSILFTMTFPDIVTDRKKLPISFFIICIDSLFLNTNKNCQHAFSRLQREKESVKDTLSPTEIKKNTSDTLSPTETKEIMSDTLSFTKIKLRFLQRNKTFEKLLQNIFPFVLQKRESFKITLSPTEIKKKLFKSTLSPTEVKKTLFPTTMKTLSAQKSFTDKLLYHNSNHTHLDPYKKDSFHIHKNSSFHSFVRLPETMETLSSDRSTEYTKK</sequence>
<dbReference type="AlphaFoldDB" id="A0A1Q3DIR5"/>
<gene>
    <name evidence="1" type="ORF">CFOL_v3_35584</name>
</gene>
<keyword evidence="2" id="KW-1185">Reference proteome</keyword>
<name>A0A1Q3DIR5_CEPFO</name>
<dbReference type="InterPro" id="IPR043502">
    <property type="entry name" value="DNA/RNA_pol_sf"/>
</dbReference>
<protein>
    <submittedName>
        <fullName evidence="1">Uncharacterized protein</fullName>
    </submittedName>
</protein>
<dbReference type="Proteomes" id="UP000187406">
    <property type="component" value="Unassembled WGS sequence"/>
</dbReference>